<proteinExistence type="predicted"/>
<sequence length="343" mass="38173">MAGKIYRDPEIGDIELVKTRLGRRVSIKVHPVRGVVVTVPFFMRYQDGLDFFMRKREWVAGALRRQQEKTDAAERSGTAVGTLRDGVTVRTLLSEIHFVRSRAGGFSHADGQYVRNADPAGAGGPLRKPDGVSGRTMTVSSALMEDVSRTGRLYLSPFMPVSRKEVSYPGTMPPEGSAELSSALGQALVKILRDEARTLLPQKLAFFARRYGFVYARVTIKHNSTNWGSCSARGNINLNLNLVRLPEPVCDYVILHELCHLRHPDHGPGFHALLEDLCADNMKRLSLLVDGMREACLSAGDARSGAEASVEYFRGLVSAMRRSRAKFPVHHVLEQEVRKYRLV</sequence>
<dbReference type="InterPro" id="IPR002725">
    <property type="entry name" value="YgjP-like_metallopeptidase"/>
</dbReference>
<accession>A0A9D9NET4</accession>
<dbReference type="InterPro" id="IPR053136">
    <property type="entry name" value="UTP_pyrophosphatase-like"/>
</dbReference>
<name>A0A9D9NET4_9BACT</name>
<reference evidence="2" key="2">
    <citation type="journal article" date="2021" name="PeerJ">
        <title>Extensive microbial diversity within the chicken gut microbiome revealed by metagenomics and culture.</title>
        <authorList>
            <person name="Gilroy R."/>
            <person name="Ravi A."/>
            <person name="Getino M."/>
            <person name="Pursley I."/>
            <person name="Horton D.L."/>
            <person name="Alikhan N.F."/>
            <person name="Baker D."/>
            <person name="Gharbi K."/>
            <person name="Hall N."/>
            <person name="Watson M."/>
            <person name="Adriaenssens E.M."/>
            <person name="Foster-Nyarko E."/>
            <person name="Jarju S."/>
            <person name="Secka A."/>
            <person name="Antonio M."/>
            <person name="Oren A."/>
            <person name="Chaudhuri R.R."/>
            <person name="La Ragione R."/>
            <person name="Hildebrand F."/>
            <person name="Pallen M.J."/>
        </authorList>
    </citation>
    <scope>NUCLEOTIDE SEQUENCE</scope>
    <source>
        <strain evidence="2">B2-22910</strain>
    </source>
</reference>
<dbReference type="Pfam" id="PF01863">
    <property type="entry name" value="YgjP-like"/>
    <property type="match status" value="1"/>
</dbReference>
<comment type="caution">
    <text evidence="2">The sequence shown here is derived from an EMBL/GenBank/DDBJ whole genome shotgun (WGS) entry which is preliminary data.</text>
</comment>
<dbReference type="PANTHER" id="PTHR30399:SF1">
    <property type="entry name" value="UTP PYROPHOSPHATASE"/>
    <property type="match status" value="1"/>
</dbReference>
<feature type="domain" description="YgjP-like metallopeptidase" evidence="1">
    <location>
        <begin position="182"/>
        <end position="281"/>
    </location>
</feature>
<dbReference type="Gene3D" id="3.30.2010.10">
    <property type="entry name" value="Metalloproteases ('zincins'), catalytic domain"/>
    <property type="match status" value="1"/>
</dbReference>
<organism evidence="2 3">
    <name type="scientific">Candidatus Cryptobacteroides faecavium</name>
    <dbReference type="NCBI Taxonomy" id="2840762"/>
    <lineage>
        <taxon>Bacteria</taxon>
        <taxon>Pseudomonadati</taxon>
        <taxon>Bacteroidota</taxon>
        <taxon>Bacteroidia</taxon>
        <taxon>Bacteroidales</taxon>
        <taxon>Candidatus Cryptobacteroides</taxon>
    </lineage>
</organism>
<dbReference type="Proteomes" id="UP000823603">
    <property type="component" value="Unassembled WGS sequence"/>
</dbReference>
<dbReference type="EMBL" id="JADIMB010000038">
    <property type="protein sequence ID" value="MBO8470659.1"/>
    <property type="molecule type" value="Genomic_DNA"/>
</dbReference>
<reference evidence="2" key="1">
    <citation type="submission" date="2020-10" db="EMBL/GenBank/DDBJ databases">
        <authorList>
            <person name="Gilroy R."/>
        </authorList>
    </citation>
    <scope>NUCLEOTIDE SEQUENCE</scope>
    <source>
        <strain evidence="2">B2-22910</strain>
    </source>
</reference>
<evidence type="ECO:0000313" key="2">
    <source>
        <dbReference type="EMBL" id="MBO8470659.1"/>
    </source>
</evidence>
<evidence type="ECO:0000259" key="1">
    <source>
        <dbReference type="Pfam" id="PF01863"/>
    </source>
</evidence>
<dbReference type="CDD" id="cd07344">
    <property type="entry name" value="M48_yhfN_like"/>
    <property type="match status" value="1"/>
</dbReference>
<gene>
    <name evidence="2" type="ORF">IAB82_02560</name>
</gene>
<protein>
    <submittedName>
        <fullName evidence="2">DUF45 domain-containing protein</fullName>
    </submittedName>
</protein>
<evidence type="ECO:0000313" key="3">
    <source>
        <dbReference type="Proteomes" id="UP000823603"/>
    </source>
</evidence>
<dbReference type="AlphaFoldDB" id="A0A9D9NET4"/>
<dbReference type="PANTHER" id="PTHR30399">
    <property type="entry name" value="UNCHARACTERIZED PROTEIN YGJP"/>
    <property type="match status" value="1"/>
</dbReference>